<keyword evidence="3 6" id="KW-0812">Transmembrane</keyword>
<dbReference type="InterPro" id="IPR011701">
    <property type="entry name" value="MFS"/>
</dbReference>
<evidence type="ECO:0000256" key="3">
    <source>
        <dbReference type="ARBA" id="ARBA00022692"/>
    </source>
</evidence>
<evidence type="ECO:0000256" key="1">
    <source>
        <dbReference type="ARBA" id="ARBA00004651"/>
    </source>
</evidence>
<keyword evidence="2" id="KW-1003">Cell membrane</keyword>
<dbReference type="Proteomes" id="UP001596296">
    <property type="component" value="Unassembled WGS sequence"/>
</dbReference>
<gene>
    <name evidence="8" type="ORF">ACFQE9_13515</name>
</gene>
<dbReference type="InterPro" id="IPR050189">
    <property type="entry name" value="MFS_Efflux_Transporters"/>
</dbReference>
<feature type="transmembrane region" description="Helical" evidence="6">
    <location>
        <begin position="371"/>
        <end position="393"/>
    </location>
</feature>
<dbReference type="PANTHER" id="PTHR43124:SF3">
    <property type="entry name" value="CHLORAMPHENICOL EFFLUX PUMP RV0191"/>
    <property type="match status" value="1"/>
</dbReference>
<keyword evidence="4 6" id="KW-1133">Transmembrane helix</keyword>
<feature type="transmembrane region" description="Helical" evidence="6">
    <location>
        <begin position="41"/>
        <end position="62"/>
    </location>
</feature>
<dbReference type="InterPro" id="IPR020846">
    <property type="entry name" value="MFS_dom"/>
</dbReference>
<protein>
    <submittedName>
        <fullName evidence="8">MFS transporter</fullName>
    </submittedName>
</protein>
<dbReference type="RefSeq" id="WP_379745729.1">
    <property type="nucleotide sequence ID" value="NZ_JBHSVN010000001.1"/>
</dbReference>
<proteinExistence type="predicted"/>
<dbReference type="Pfam" id="PF07690">
    <property type="entry name" value="MFS_1"/>
    <property type="match status" value="2"/>
</dbReference>
<name>A0ABD5V0T4_9EURY</name>
<feature type="transmembrane region" description="Helical" evidence="6">
    <location>
        <begin position="399"/>
        <end position="419"/>
    </location>
</feature>
<dbReference type="SUPFAM" id="SSF103473">
    <property type="entry name" value="MFS general substrate transporter"/>
    <property type="match status" value="1"/>
</dbReference>
<feature type="transmembrane region" description="Helical" evidence="6">
    <location>
        <begin position="132"/>
        <end position="156"/>
    </location>
</feature>
<dbReference type="Gene3D" id="1.20.1250.20">
    <property type="entry name" value="MFS general substrate transporter like domains"/>
    <property type="match status" value="2"/>
</dbReference>
<feature type="transmembrane region" description="Helical" evidence="6">
    <location>
        <begin position="218"/>
        <end position="238"/>
    </location>
</feature>
<evidence type="ECO:0000313" key="9">
    <source>
        <dbReference type="Proteomes" id="UP001596296"/>
    </source>
</evidence>
<dbReference type="GO" id="GO:0005886">
    <property type="term" value="C:plasma membrane"/>
    <property type="evidence" value="ECO:0007669"/>
    <property type="project" value="UniProtKB-SubCell"/>
</dbReference>
<dbReference type="PROSITE" id="PS50850">
    <property type="entry name" value="MFS"/>
    <property type="match status" value="1"/>
</dbReference>
<evidence type="ECO:0000256" key="5">
    <source>
        <dbReference type="ARBA" id="ARBA00023136"/>
    </source>
</evidence>
<feature type="transmembrane region" description="Helical" evidence="6">
    <location>
        <begin position="308"/>
        <end position="328"/>
    </location>
</feature>
<evidence type="ECO:0000256" key="4">
    <source>
        <dbReference type="ARBA" id="ARBA00022989"/>
    </source>
</evidence>
<evidence type="ECO:0000313" key="8">
    <source>
        <dbReference type="EMBL" id="MFC6893614.1"/>
    </source>
</evidence>
<accession>A0ABD5V0T4</accession>
<dbReference type="EMBL" id="JBHSXL010000010">
    <property type="protein sequence ID" value="MFC6893614.1"/>
    <property type="molecule type" value="Genomic_DNA"/>
</dbReference>
<feature type="transmembrane region" description="Helical" evidence="6">
    <location>
        <begin position="162"/>
        <end position="181"/>
    </location>
</feature>
<evidence type="ECO:0000256" key="6">
    <source>
        <dbReference type="SAM" id="Phobius"/>
    </source>
</evidence>
<feature type="transmembrane region" description="Helical" evidence="6">
    <location>
        <begin position="12"/>
        <end position="35"/>
    </location>
</feature>
<dbReference type="AlphaFoldDB" id="A0ABD5V0T4"/>
<feature type="domain" description="Major facilitator superfamily (MFS) profile" evidence="7">
    <location>
        <begin position="1"/>
        <end position="423"/>
    </location>
</feature>
<comment type="caution">
    <text evidence="8">The sequence shown here is derived from an EMBL/GenBank/DDBJ whole genome shotgun (WGS) entry which is preliminary data.</text>
</comment>
<dbReference type="InterPro" id="IPR036259">
    <property type="entry name" value="MFS_trans_sf"/>
</dbReference>
<organism evidence="8 9">
    <name type="scientific">Halopenitus salinus</name>
    <dbReference type="NCBI Taxonomy" id="1198295"/>
    <lineage>
        <taxon>Archaea</taxon>
        <taxon>Methanobacteriati</taxon>
        <taxon>Methanobacteriota</taxon>
        <taxon>Stenosarchaea group</taxon>
        <taxon>Halobacteria</taxon>
        <taxon>Halobacteriales</taxon>
        <taxon>Haloferacaceae</taxon>
        <taxon>Halopenitus</taxon>
    </lineage>
</organism>
<reference evidence="8 9" key="1">
    <citation type="journal article" date="2019" name="Int. J. Syst. Evol. Microbiol.">
        <title>The Global Catalogue of Microorganisms (GCM) 10K type strain sequencing project: providing services to taxonomists for standard genome sequencing and annotation.</title>
        <authorList>
            <consortium name="The Broad Institute Genomics Platform"/>
            <consortium name="The Broad Institute Genome Sequencing Center for Infectious Disease"/>
            <person name="Wu L."/>
            <person name="Ma J."/>
        </authorList>
    </citation>
    <scope>NUCLEOTIDE SEQUENCE [LARGE SCALE GENOMIC DNA]</scope>
    <source>
        <strain evidence="8 9">SKJ47</strain>
    </source>
</reference>
<evidence type="ECO:0000259" key="7">
    <source>
        <dbReference type="PROSITE" id="PS50850"/>
    </source>
</evidence>
<evidence type="ECO:0000256" key="2">
    <source>
        <dbReference type="ARBA" id="ARBA00022475"/>
    </source>
</evidence>
<comment type="subcellular location">
    <subcellularLocation>
        <location evidence="1">Cell membrane</location>
        <topology evidence="1">Multi-pass membrane protein</topology>
    </subcellularLocation>
</comment>
<feature type="transmembrane region" description="Helical" evidence="6">
    <location>
        <begin position="74"/>
        <end position="92"/>
    </location>
</feature>
<feature type="transmembrane region" description="Helical" evidence="6">
    <location>
        <begin position="277"/>
        <end position="296"/>
    </location>
</feature>
<sequence>MNANDRSITGFVMVAHGLVHTYELSVPILMTVWLLEFSVTAAVLGVVVTVGYGLFGIGALPGGLLVDRYGSRRLIVACLFGMGIAFLSLSLVPHVATIAIALGLWGAAASVYHPAGLALISNGIDPDARGTVFAYHGMAGNAGIAFGPLATALLLLVADWRAAVVVLGALSIVAALVGLSIDFDETAGLTDAEDEEVEGPDADGEIRSLADLIEGTRAVFTAGFALVFLVVMFNGLFYRGMLTFLPELLNDFLVAIVGDVRPGVFDPDSALAEEFDLARYVYVGLLTVGIAGQYVGGRLTDRIEPERGLVAMLLVLTTIALAFVPASRAGLGPLLAIGGALGFALFAMQPLTQATIAAYSPPESRGLSFGFTYLGIFGIGALGATVVGVVLTYADSEFAVFLALAGFTITACALASVLVSRDLRP</sequence>
<feature type="transmembrane region" description="Helical" evidence="6">
    <location>
        <begin position="334"/>
        <end position="359"/>
    </location>
</feature>
<keyword evidence="5 6" id="KW-0472">Membrane</keyword>
<dbReference type="PANTHER" id="PTHR43124">
    <property type="entry name" value="PURINE EFFLUX PUMP PBUE"/>
    <property type="match status" value="1"/>
</dbReference>
<keyword evidence="9" id="KW-1185">Reference proteome</keyword>